<reference evidence="1 2" key="1">
    <citation type="submission" date="2016-09" db="EMBL/GenBank/DDBJ databases">
        <title>Desulfuribacillus arsenicus sp. nov., an obligately anaerobic, dissimilatory arsenic- and antimonate-reducing bacterium isolated from anoxic sediments.</title>
        <authorList>
            <person name="Abin C.A."/>
            <person name="Hollibaugh J.T."/>
        </authorList>
    </citation>
    <scope>NUCLEOTIDE SEQUENCE [LARGE SCALE GENOMIC DNA]</scope>
    <source>
        <strain evidence="1 2">MLFW-2</strain>
    </source>
</reference>
<dbReference type="OrthoDB" id="9811783at2"/>
<evidence type="ECO:0000313" key="1">
    <source>
        <dbReference type="EMBL" id="OEH86020.1"/>
    </source>
</evidence>
<proteinExistence type="predicted"/>
<protein>
    <submittedName>
        <fullName evidence="1">Uncharacterized protein</fullName>
    </submittedName>
</protein>
<accession>A0A1E5L792</accession>
<dbReference type="AlphaFoldDB" id="A0A1E5L792"/>
<keyword evidence="2" id="KW-1185">Reference proteome</keyword>
<dbReference type="RefSeq" id="WP_069701621.1">
    <property type="nucleotide sequence ID" value="NZ_MJAT01000009.1"/>
</dbReference>
<name>A0A1E5L792_9FIRM</name>
<dbReference type="STRING" id="1390249.BHU72_14805"/>
<gene>
    <name evidence="1" type="ORF">BHU72_14805</name>
</gene>
<evidence type="ECO:0000313" key="2">
    <source>
        <dbReference type="Proteomes" id="UP000095255"/>
    </source>
</evidence>
<organism evidence="1 2">
    <name type="scientific">Desulfuribacillus stibiiarsenatis</name>
    <dbReference type="NCBI Taxonomy" id="1390249"/>
    <lineage>
        <taxon>Bacteria</taxon>
        <taxon>Bacillati</taxon>
        <taxon>Bacillota</taxon>
        <taxon>Desulfuribacillia</taxon>
        <taxon>Desulfuribacillales</taxon>
        <taxon>Desulfuribacillaceae</taxon>
        <taxon>Desulfuribacillus</taxon>
    </lineage>
</organism>
<comment type="caution">
    <text evidence="1">The sequence shown here is derived from an EMBL/GenBank/DDBJ whole genome shotgun (WGS) entry which is preliminary data.</text>
</comment>
<dbReference type="Proteomes" id="UP000095255">
    <property type="component" value="Unassembled WGS sequence"/>
</dbReference>
<sequence length="76" mass="9093">MTENRLRQKQFLIITEEGKFVTALYDDLVKFHKKNVRFTFLKQRDIPICPKCKEVNSFLVNWDTGQEKCLTCDHQN</sequence>
<dbReference type="EMBL" id="MJAT01000009">
    <property type="protein sequence ID" value="OEH86020.1"/>
    <property type="molecule type" value="Genomic_DNA"/>
</dbReference>